<name>A0AAD4ZRJ0_PRUDU</name>
<dbReference type="InterPro" id="IPR017451">
    <property type="entry name" value="F-box-assoc_interact_dom"/>
</dbReference>
<dbReference type="Pfam" id="PF12937">
    <property type="entry name" value="F-box-like"/>
    <property type="match status" value="1"/>
</dbReference>
<dbReference type="NCBIfam" id="TIGR01640">
    <property type="entry name" value="F_box_assoc_1"/>
    <property type="match status" value="1"/>
</dbReference>
<dbReference type="InterPro" id="IPR013187">
    <property type="entry name" value="F-box-assoc_dom_typ3"/>
</dbReference>
<dbReference type="InterPro" id="IPR001810">
    <property type="entry name" value="F-box_dom"/>
</dbReference>
<dbReference type="CDD" id="cd22157">
    <property type="entry name" value="F-box_AtFBW1-like"/>
    <property type="match status" value="1"/>
</dbReference>
<dbReference type="AlphaFoldDB" id="A0AAD4ZRJ0"/>
<feature type="domain" description="F-box associated beta-propeller type 3" evidence="1">
    <location>
        <begin position="120"/>
        <end position="382"/>
    </location>
</feature>
<gene>
    <name evidence="3" type="ORF">L3X38_005704</name>
</gene>
<dbReference type="InterPro" id="IPR036047">
    <property type="entry name" value="F-box-like_dom_sf"/>
</dbReference>
<accession>A0AAD4ZRJ0</accession>
<evidence type="ECO:0000313" key="4">
    <source>
        <dbReference type="Proteomes" id="UP001054821"/>
    </source>
</evidence>
<dbReference type="PANTHER" id="PTHR31111:SF138">
    <property type="entry name" value="F-BOX ASSOCIATED DOMAIN-CONTAINING PROTEIN"/>
    <property type="match status" value="1"/>
</dbReference>
<dbReference type="Gene3D" id="1.20.1280.50">
    <property type="match status" value="1"/>
</dbReference>
<feature type="domain" description="F-box" evidence="2">
    <location>
        <begin position="20"/>
        <end position="58"/>
    </location>
</feature>
<evidence type="ECO:0000259" key="1">
    <source>
        <dbReference type="Pfam" id="PF08268"/>
    </source>
</evidence>
<protein>
    <recommendedName>
        <fullName evidence="5">F-box domain-containing protein</fullName>
    </recommendedName>
</protein>
<dbReference type="SUPFAM" id="SSF81383">
    <property type="entry name" value="F-box domain"/>
    <property type="match status" value="1"/>
</dbReference>
<proteinExistence type="predicted"/>
<evidence type="ECO:0008006" key="5">
    <source>
        <dbReference type="Google" id="ProtNLM"/>
    </source>
</evidence>
<comment type="caution">
    <text evidence="3">The sequence shown here is derived from an EMBL/GenBank/DDBJ whole genome shotgun (WGS) entry which is preliminary data.</text>
</comment>
<reference evidence="3 4" key="1">
    <citation type="journal article" date="2022" name="G3 (Bethesda)">
        <title>Whole-genome sequence and methylome profiling of the almond [Prunus dulcis (Mill.) D.A. Webb] cultivar 'Nonpareil'.</title>
        <authorList>
            <person name="D'Amico-Willman K.M."/>
            <person name="Ouma W.Z."/>
            <person name="Meulia T."/>
            <person name="Sideli G.M."/>
            <person name="Gradziel T.M."/>
            <person name="Fresnedo-Ramirez J."/>
        </authorList>
    </citation>
    <scope>NUCLEOTIDE SEQUENCE [LARGE SCALE GENOMIC DNA]</scope>
    <source>
        <strain evidence="3">Clone GOH B32 T37-40</strain>
    </source>
</reference>
<evidence type="ECO:0000259" key="2">
    <source>
        <dbReference type="Pfam" id="PF12937"/>
    </source>
</evidence>
<dbReference type="Pfam" id="PF08268">
    <property type="entry name" value="FBA_3"/>
    <property type="match status" value="1"/>
</dbReference>
<keyword evidence="4" id="KW-1185">Reference proteome</keyword>
<dbReference type="Proteomes" id="UP001054821">
    <property type="component" value="Chromosome 1"/>
</dbReference>
<dbReference type="EMBL" id="JAJFAZ020000001">
    <property type="protein sequence ID" value="KAI5352812.1"/>
    <property type="molecule type" value="Genomic_DNA"/>
</dbReference>
<evidence type="ECO:0000313" key="3">
    <source>
        <dbReference type="EMBL" id="KAI5352812.1"/>
    </source>
</evidence>
<organism evidence="3 4">
    <name type="scientific">Prunus dulcis</name>
    <name type="common">Almond</name>
    <name type="synonym">Amygdalus dulcis</name>
    <dbReference type="NCBI Taxonomy" id="3755"/>
    <lineage>
        <taxon>Eukaryota</taxon>
        <taxon>Viridiplantae</taxon>
        <taxon>Streptophyta</taxon>
        <taxon>Embryophyta</taxon>
        <taxon>Tracheophyta</taxon>
        <taxon>Spermatophyta</taxon>
        <taxon>Magnoliopsida</taxon>
        <taxon>eudicotyledons</taxon>
        <taxon>Gunneridae</taxon>
        <taxon>Pentapetalae</taxon>
        <taxon>rosids</taxon>
        <taxon>fabids</taxon>
        <taxon>Rosales</taxon>
        <taxon>Rosaceae</taxon>
        <taxon>Amygdaloideae</taxon>
        <taxon>Amygdaleae</taxon>
        <taxon>Prunus</taxon>
    </lineage>
</organism>
<dbReference type="PANTHER" id="PTHR31111">
    <property type="entry name" value="BNAA05G37150D PROTEIN-RELATED"/>
    <property type="match status" value="1"/>
</dbReference>
<sequence length="411" mass="46915">MARESRPRKLEEGDDDDRIRELPTEIIFPHILPRLPAEDLMTRCRCVCKSWSSLIHSPFFVAAFSNFRKSTTNFIFKNGNRFFSSKIEEKQQGEGGGNKYKVPIPTPLAEISYRNGCIALDHYNTNVHKLQSVHGLVCSSFKCGPVFILNPTTRESIQLPHVNTRGFDTYHFGFTPLTNEYKVLQVISSWELGKWNHWLNVYTLGLGRDSSWRPLQVDPAMEIWTLHTGTSSTGSLCVNGAIHWFNNRRKTIVVFDVREESFSLVPLPEDFSQEYNDIFDTCSKAFASIVEVGGCVGVLVGRSWKHYKIVLWILKADQNLVWVKETITITEMLREATSVQALGTIHTGELGLCFNGTLEVDNPTLHLHLYNMKSKQYRRLDFVFSEVAVDPLYTRPIQLVTSYSDSIIPLK</sequence>